<dbReference type="InterPro" id="IPR005814">
    <property type="entry name" value="Aminotrans_3"/>
</dbReference>
<comment type="caution">
    <text evidence="11">The sequence shown here is derived from an EMBL/GenBank/DDBJ whole genome shotgun (WGS) entry which is preliminary data.</text>
</comment>
<keyword evidence="6" id="KW-0808">Transferase</keyword>
<dbReference type="AlphaFoldDB" id="A0A254NC20"/>
<dbReference type="GO" id="GO:0045303">
    <property type="term" value="F:diaminobutyrate-2-oxoglutarate transaminase activity"/>
    <property type="evidence" value="ECO:0007669"/>
    <property type="project" value="UniProtKB-EC"/>
</dbReference>
<name>A0A254NC20_9BURK</name>
<dbReference type="InterPro" id="IPR050103">
    <property type="entry name" value="Class-III_PLP-dep_AT"/>
</dbReference>
<dbReference type="InterPro" id="IPR015422">
    <property type="entry name" value="PyrdxlP-dep_Trfase_small"/>
</dbReference>
<dbReference type="GO" id="GO:0030170">
    <property type="term" value="F:pyridoxal phosphate binding"/>
    <property type="evidence" value="ECO:0007669"/>
    <property type="project" value="InterPro"/>
</dbReference>
<evidence type="ECO:0000256" key="6">
    <source>
        <dbReference type="ARBA" id="ARBA00022679"/>
    </source>
</evidence>
<comment type="catalytic activity">
    <reaction evidence="8">
        <text>L-2,4-diaminobutanoate + 2-oxoglutarate = L-aspartate 4-semialdehyde + L-glutamate</text>
        <dbReference type="Rhea" id="RHEA:11160"/>
        <dbReference type="ChEBI" id="CHEBI:16810"/>
        <dbReference type="ChEBI" id="CHEBI:29985"/>
        <dbReference type="ChEBI" id="CHEBI:58761"/>
        <dbReference type="ChEBI" id="CHEBI:537519"/>
        <dbReference type="EC" id="2.6.1.76"/>
    </reaction>
</comment>
<keyword evidence="7 9" id="KW-0663">Pyridoxal phosphate</keyword>
<dbReference type="InterPro" id="IPR015421">
    <property type="entry name" value="PyrdxlP-dep_Trfase_major"/>
</dbReference>
<organism evidence="11 12">
    <name type="scientific">Roseateles puraquae</name>
    <dbReference type="NCBI Taxonomy" id="431059"/>
    <lineage>
        <taxon>Bacteria</taxon>
        <taxon>Pseudomonadati</taxon>
        <taxon>Pseudomonadota</taxon>
        <taxon>Betaproteobacteria</taxon>
        <taxon>Burkholderiales</taxon>
        <taxon>Sphaerotilaceae</taxon>
        <taxon>Roseateles</taxon>
    </lineage>
</organism>
<dbReference type="Pfam" id="PF00202">
    <property type="entry name" value="Aminotran_3"/>
    <property type="match status" value="1"/>
</dbReference>
<feature type="region of interest" description="Disordered" evidence="10">
    <location>
        <begin position="1"/>
        <end position="35"/>
    </location>
</feature>
<evidence type="ECO:0000313" key="12">
    <source>
        <dbReference type="Proteomes" id="UP000197446"/>
    </source>
</evidence>
<evidence type="ECO:0000256" key="8">
    <source>
        <dbReference type="ARBA" id="ARBA00049111"/>
    </source>
</evidence>
<evidence type="ECO:0000256" key="9">
    <source>
        <dbReference type="RuleBase" id="RU003560"/>
    </source>
</evidence>
<dbReference type="PANTHER" id="PTHR11986:SF79">
    <property type="entry name" value="ACETYLORNITHINE AMINOTRANSFERASE, MITOCHONDRIAL"/>
    <property type="match status" value="1"/>
</dbReference>
<dbReference type="PANTHER" id="PTHR11986">
    <property type="entry name" value="AMINOTRANSFERASE CLASS III"/>
    <property type="match status" value="1"/>
</dbReference>
<dbReference type="Gene3D" id="3.90.1150.10">
    <property type="entry name" value="Aspartate Aminotransferase, domain 1"/>
    <property type="match status" value="1"/>
</dbReference>
<evidence type="ECO:0000256" key="3">
    <source>
        <dbReference type="ARBA" id="ARBA00013155"/>
    </source>
</evidence>
<evidence type="ECO:0000256" key="5">
    <source>
        <dbReference type="ARBA" id="ARBA00022576"/>
    </source>
</evidence>
<evidence type="ECO:0000313" key="11">
    <source>
        <dbReference type="EMBL" id="OWR05290.1"/>
    </source>
</evidence>
<gene>
    <name evidence="11" type="ORF">CDO81_02160</name>
</gene>
<evidence type="ECO:0000256" key="10">
    <source>
        <dbReference type="SAM" id="MobiDB-lite"/>
    </source>
</evidence>
<sequence length="441" mass="46906">MGGRRRGGDLRRHIGRHRHVPASRRTAAHPRNRPRHRAANGLRLAGDPVNALDHHLITITQRPPTVFVEGHGAWLQDESGKRHLDLVQGWAVNCLGHSPAVITEALLAQSRRLLNPSPAYYSRPLLALAARLSEVSGFDRVFLANSGAEANEGAVKLARRWGSRHREGAFEIVGFEQGFHGRTLAMMSASGKPGWGDIYAPMPTGFTKARLNDIGSVERALSAQTVAVMIEFVQGEAGVVVADPGFVRELRALTAERGVLLMADEVQTGVGRCGPAFAFEHYGVEPDVMTLAKGLGGGVPLAALLCRERLNCFEPGDQGGTFCGNPLMAAVGLAVLDTVCQPAFLAGVHARAAQLSEGLQAIVREHGLVGERGLGLLRALELPTPVAPAVVTAAQALAPVGLLLNAPRPHLLRFMPALNISAAEVDEGLALLRRALRAAGL</sequence>
<dbReference type="CDD" id="cd00610">
    <property type="entry name" value="OAT_like"/>
    <property type="match status" value="1"/>
</dbReference>
<keyword evidence="12" id="KW-1185">Reference proteome</keyword>
<dbReference type="Gene3D" id="3.40.640.10">
    <property type="entry name" value="Type I PLP-dependent aspartate aminotransferase-like (Major domain)"/>
    <property type="match status" value="1"/>
</dbReference>
<comment type="pathway">
    <text evidence="2">Amine and polyamine biosynthesis; ectoine biosynthesis; L-ectoine from L-aspartate 4-semialdehyde: step 1/3.</text>
</comment>
<evidence type="ECO:0000256" key="4">
    <source>
        <dbReference type="ARBA" id="ARBA00014798"/>
    </source>
</evidence>
<reference evidence="11 12" key="1">
    <citation type="journal article" date="2007" name="Int. J. Syst. Evol. Microbiol.">
        <title>Description of Pelomonas aquatica sp. nov. and Pelomonas puraquae sp. nov., isolated from industrial and haemodialysis water.</title>
        <authorList>
            <person name="Gomila M."/>
            <person name="Bowien B."/>
            <person name="Falsen E."/>
            <person name="Moore E.R."/>
            <person name="Lalucat J."/>
        </authorList>
    </citation>
    <scope>NUCLEOTIDE SEQUENCE [LARGE SCALE GENOMIC DNA]</scope>
    <source>
        <strain evidence="11 12">CCUG 52769</strain>
    </source>
</reference>
<accession>A0A254NC20</accession>
<dbReference type="EMBL" id="NISI01000001">
    <property type="protein sequence ID" value="OWR05290.1"/>
    <property type="molecule type" value="Genomic_DNA"/>
</dbReference>
<comment type="cofactor">
    <cofactor evidence="1">
        <name>pyridoxal 5'-phosphate</name>
        <dbReference type="ChEBI" id="CHEBI:597326"/>
    </cofactor>
</comment>
<dbReference type="PROSITE" id="PS00600">
    <property type="entry name" value="AA_TRANSFER_CLASS_3"/>
    <property type="match status" value="1"/>
</dbReference>
<evidence type="ECO:0000256" key="2">
    <source>
        <dbReference type="ARBA" id="ARBA00004946"/>
    </source>
</evidence>
<proteinExistence type="inferred from homology"/>
<comment type="similarity">
    <text evidence="9">Belongs to the class-III pyridoxal-phosphate-dependent aminotransferase family.</text>
</comment>
<feature type="compositionally biased region" description="Basic and acidic residues" evidence="10">
    <location>
        <begin position="1"/>
        <end position="12"/>
    </location>
</feature>
<dbReference type="SUPFAM" id="SSF53383">
    <property type="entry name" value="PLP-dependent transferases"/>
    <property type="match status" value="1"/>
</dbReference>
<dbReference type="NCBIfam" id="NF002985">
    <property type="entry name" value="PRK03715.1"/>
    <property type="match status" value="1"/>
</dbReference>
<evidence type="ECO:0000256" key="7">
    <source>
        <dbReference type="ARBA" id="ARBA00022898"/>
    </source>
</evidence>
<dbReference type="InterPro" id="IPR049704">
    <property type="entry name" value="Aminotrans_3_PPA_site"/>
</dbReference>
<dbReference type="PIRSF" id="PIRSF000521">
    <property type="entry name" value="Transaminase_4ab_Lys_Orn"/>
    <property type="match status" value="1"/>
</dbReference>
<evidence type="ECO:0000256" key="1">
    <source>
        <dbReference type="ARBA" id="ARBA00001933"/>
    </source>
</evidence>
<dbReference type="InterPro" id="IPR015424">
    <property type="entry name" value="PyrdxlP-dep_Trfase"/>
</dbReference>
<dbReference type="EC" id="2.6.1.76" evidence="3"/>
<dbReference type="GO" id="GO:0042802">
    <property type="term" value="F:identical protein binding"/>
    <property type="evidence" value="ECO:0007669"/>
    <property type="project" value="TreeGrafter"/>
</dbReference>
<dbReference type="Proteomes" id="UP000197446">
    <property type="component" value="Unassembled WGS sequence"/>
</dbReference>
<dbReference type="OrthoDB" id="3398487at2"/>
<feature type="compositionally biased region" description="Basic residues" evidence="10">
    <location>
        <begin position="13"/>
        <end position="35"/>
    </location>
</feature>
<dbReference type="FunFam" id="3.40.640.10:FF:000004">
    <property type="entry name" value="Acetylornithine aminotransferase"/>
    <property type="match status" value="1"/>
</dbReference>
<protein>
    <recommendedName>
        <fullName evidence="4">Diaminobutyrate--2-oxoglutarate transaminase</fullName>
        <ecNumber evidence="3">2.6.1.76</ecNumber>
    </recommendedName>
</protein>
<keyword evidence="5" id="KW-0032">Aminotransferase</keyword>